<keyword evidence="6 14" id="KW-0560">Oxidoreductase</keyword>
<keyword evidence="18" id="KW-1185">Reference proteome</keyword>
<dbReference type="Proteomes" id="UP000007150">
    <property type="component" value="Chromosome 2"/>
</dbReference>
<feature type="binding site" evidence="12">
    <location>
        <position position="271"/>
    </location>
    <ligand>
        <name>NAD(+)</name>
        <dbReference type="ChEBI" id="CHEBI:57540"/>
    </ligand>
</feature>
<evidence type="ECO:0000313" key="18">
    <source>
        <dbReference type="Proteomes" id="UP000007150"/>
    </source>
</evidence>
<feature type="binding site" evidence="12">
    <location>
        <begin position="184"/>
        <end position="191"/>
    </location>
    <ligand>
        <name>NAD(+)</name>
        <dbReference type="ChEBI" id="CHEBI:57540"/>
    </ligand>
</feature>
<dbReference type="PANTHER" id="PTHR22912">
    <property type="entry name" value="DISULFIDE OXIDOREDUCTASE"/>
    <property type="match status" value="1"/>
</dbReference>
<dbReference type="InterPro" id="IPR036188">
    <property type="entry name" value="FAD/NAD-bd_sf"/>
</dbReference>
<dbReference type="RefSeq" id="WP_013849122.1">
    <property type="nucleotide sequence ID" value="NC_015594.1"/>
</dbReference>
<comment type="similarity">
    <text evidence="1 14">Belongs to the class-I pyridine nucleotide-disulfide oxidoreductase family.</text>
</comment>
<comment type="miscellaneous">
    <text evidence="14">The active site is a redox-active disulfide bond.</text>
</comment>
<dbReference type="HOGENOM" id="CLU_016755_0_1_5"/>
<feature type="binding site" evidence="12">
    <location>
        <begin position="317"/>
        <end position="320"/>
    </location>
    <ligand>
        <name>FAD</name>
        <dbReference type="ChEBI" id="CHEBI:57692"/>
    </ligand>
</feature>
<comment type="catalytic activity">
    <reaction evidence="10 14">
        <text>N(6)-[(R)-dihydrolipoyl]-L-lysyl-[protein] + NAD(+) = N(6)-[(R)-lipoyl]-L-lysyl-[protein] + NADH + H(+)</text>
        <dbReference type="Rhea" id="RHEA:15045"/>
        <dbReference type="Rhea" id="RHEA-COMP:10474"/>
        <dbReference type="Rhea" id="RHEA-COMP:10475"/>
        <dbReference type="ChEBI" id="CHEBI:15378"/>
        <dbReference type="ChEBI" id="CHEBI:57540"/>
        <dbReference type="ChEBI" id="CHEBI:57945"/>
        <dbReference type="ChEBI" id="CHEBI:83099"/>
        <dbReference type="ChEBI" id="CHEBI:83100"/>
        <dbReference type="EC" id="1.8.1.4"/>
    </reaction>
</comment>
<feature type="binding site" evidence="12">
    <location>
        <position position="207"/>
    </location>
    <ligand>
        <name>NAD(+)</name>
        <dbReference type="ChEBI" id="CHEBI:57540"/>
    </ligand>
</feature>
<dbReference type="PROSITE" id="PS00076">
    <property type="entry name" value="PYRIDINE_REDOX_1"/>
    <property type="match status" value="1"/>
</dbReference>
<reference evidence="17 18" key="1">
    <citation type="submission" date="2011-05" db="EMBL/GenBank/DDBJ databases">
        <title>Complete sequence of chromosome 2 of Sphingobium chlorophenolicum L-1.</title>
        <authorList>
            <consortium name="US DOE Joint Genome Institute"/>
            <person name="Lucas S."/>
            <person name="Han J."/>
            <person name="Lapidus A."/>
            <person name="Cheng J.-F."/>
            <person name="Goodwin L."/>
            <person name="Pitluck S."/>
            <person name="Peters L."/>
            <person name="Daligault H."/>
            <person name="Han C."/>
            <person name="Tapia R."/>
            <person name="Land M."/>
            <person name="Hauser L."/>
            <person name="Kyrpides N."/>
            <person name="Ivanova N."/>
            <person name="Pagani I."/>
            <person name="Turner P."/>
            <person name="Copley S."/>
            <person name="Woyke T."/>
        </authorList>
    </citation>
    <scope>NUCLEOTIDE SEQUENCE [LARGE SCALE GENOMIC DNA]</scope>
    <source>
        <strain evidence="17 18">L-1</strain>
    </source>
</reference>
<evidence type="ECO:0000259" key="15">
    <source>
        <dbReference type="Pfam" id="PF02852"/>
    </source>
</evidence>
<dbReference type="InterPro" id="IPR016156">
    <property type="entry name" value="FAD/NAD-linked_Rdtase_dimer_sf"/>
</dbReference>
<dbReference type="FunFam" id="3.30.390.30:FF:000001">
    <property type="entry name" value="Dihydrolipoyl dehydrogenase"/>
    <property type="match status" value="1"/>
</dbReference>
<dbReference type="InterPro" id="IPR012999">
    <property type="entry name" value="Pyr_OxRdtase_I_AS"/>
</dbReference>
<organism evidence="17 18">
    <name type="scientific">Sphingobium chlorophenolicum L-1</name>
    <dbReference type="NCBI Taxonomy" id="690566"/>
    <lineage>
        <taxon>Bacteria</taxon>
        <taxon>Pseudomonadati</taxon>
        <taxon>Pseudomonadota</taxon>
        <taxon>Alphaproteobacteria</taxon>
        <taxon>Sphingomonadales</taxon>
        <taxon>Sphingomonadaceae</taxon>
        <taxon>Sphingobium</taxon>
    </lineage>
</organism>
<feature type="disulfide bond" description="Redox-active" evidence="13">
    <location>
        <begin position="44"/>
        <end position="49"/>
    </location>
</feature>
<dbReference type="Pfam" id="PF02852">
    <property type="entry name" value="Pyr_redox_dim"/>
    <property type="match status" value="1"/>
</dbReference>
<evidence type="ECO:0000256" key="5">
    <source>
        <dbReference type="ARBA" id="ARBA00022827"/>
    </source>
</evidence>
<dbReference type="Gene3D" id="3.50.50.60">
    <property type="entry name" value="FAD/NAD(P)-binding domain"/>
    <property type="match status" value="2"/>
</dbReference>
<sequence length="465" mass="48356">MTEILTPKVLVVGGGPGGYVAAIRAGQLGLDTVLVEADRLGGTCLIRGCIPSKALIHVAGLYEEVLAAGSTAGRFGIRASAPSLDFAETIVWKEGIVNRLSGGVAGLLRKAKVRVVKGWATFTDAKSCSVSGGDAEVLIRPEHVILANGSTSVELPFLPFGGAVIGSSEALSLPAVPKRLAVVGGGYIGLELGTAFAKMGAEVSIVEAQDRMLPLYDTELTDPVRRWLESHGVALHLGAKALGEVNGGLEIESAAGERMVLPAEKIVVTVGRRPLTEGWGLESMALSMNGRFVAVDDRCATSSTNVWAIGDLVGEPMLAHKASAQGEMVAEIIAGKKRRFDPAGIVAVCFTEPEIVSIGLTPDAVSERVETVTGQFPFQANGRALSMDAGAVGGFVRVIARKVDHRILGIQAVGKHVSEFAGEFGTLLEMGAVLEDVAGIIHAHPTLGEAIHESALKALGHAIHI</sequence>
<comment type="cofactor">
    <cofactor evidence="12 14">
        <name>FAD</name>
        <dbReference type="ChEBI" id="CHEBI:57692"/>
    </cofactor>
    <text evidence="12 14">Binds 1 FAD per subunit.</text>
</comment>
<keyword evidence="9 14" id="KW-0676">Redox-active center</keyword>
<dbReference type="Gene3D" id="3.30.390.30">
    <property type="match status" value="1"/>
</dbReference>
<evidence type="ECO:0000256" key="10">
    <source>
        <dbReference type="ARBA" id="ARBA00049187"/>
    </source>
</evidence>
<dbReference type="GO" id="GO:0004148">
    <property type="term" value="F:dihydrolipoyl dehydrogenase (NADH) activity"/>
    <property type="evidence" value="ECO:0007669"/>
    <property type="project" value="UniProtKB-EC"/>
</dbReference>
<keyword evidence="4 14" id="KW-0285">Flavoprotein</keyword>
<dbReference type="KEGG" id="sch:Sphch_3288"/>
<dbReference type="EC" id="1.8.1.4" evidence="2 14"/>
<proteinExistence type="inferred from homology"/>
<evidence type="ECO:0000256" key="9">
    <source>
        <dbReference type="ARBA" id="ARBA00023284"/>
    </source>
</evidence>
<dbReference type="InterPro" id="IPR006258">
    <property type="entry name" value="Lipoamide_DH"/>
</dbReference>
<dbReference type="InterPro" id="IPR050151">
    <property type="entry name" value="Class-I_Pyr_Nuc-Dis_Oxidored"/>
</dbReference>
<evidence type="ECO:0000256" key="7">
    <source>
        <dbReference type="ARBA" id="ARBA00023027"/>
    </source>
</evidence>
<evidence type="ECO:0000256" key="4">
    <source>
        <dbReference type="ARBA" id="ARBA00022630"/>
    </source>
</evidence>
<feature type="binding site" evidence="12">
    <location>
        <position position="311"/>
    </location>
    <ligand>
        <name>FAD</name>
        <dbReference type="ChEBI" id="CHEBI:57692"/>
    </ligand>
</feature>
<feature type="domain" description="FAD/NAD(P)-binding" evidence="16">
    <location>
        <begin position="8"/>
        <end position="326"/>
    </location>
</feature>
<evidence type="ECO:0000256" key="12">
    <source>
        <dbReference type="PIRSR" id="PIRSR000350-3"/>
    </source>
</evidence>
<dbReference type="PRINTS" id="PR00411">
    <property type="entry name" value="PNDRDTASEI"/>
</dbReference>
<keyword evidence="5 12" id="KW-0274">FAD</keyword>
<feature type="domain" description="Pyridine nucleotide-disulphide oxidoreductase dimerisation" evidence="15">
    <location>
        <begin position="347"/>
        <end position="454"/>
    </location>
</feature>
<dbReference type="STRING" id="690566.Sphch_3288"/>
<accession>F6F380</accession>
<dbReference type="SUPFAM" id="SSF51905">
    <property type="entry name" value="FAD/NAD(P)-binding domain"/>
    <property type="match status" value="1"/>
</dbReference>
<dbReference type="PIRSF" id="PIRSF000350">
    <property type="entry name" value="Mercury_reductase_MerA"/>
    <property type="match status" value="1"/>
</dbReference>
<dbReference type="EMBL" id="CP002799">
    <property type="protein sequence ID" value="AEG50892.1"/>
    <property type="molecule type" value="Genomic_DNA"/>
</dbReference>
<dbReference type="InterPro" id="IPR004099">
    <property type="entry name" value="Pyr_nucl-diS_OxRdtase_dimer"/>
</dbReference>
<dbReference type="GO" id="GO:0006103">
    <property type="term" value="P:2-oxoglutarate metabolic process"/>
    <property type="evidence" value="ECO:0007669"/>
    <property type="project" value="TreeGrafter"/>
</dbReference>
<dbReference type="NCBIfam" id="TIGR01350">
    <property type="entry name" value="lipoamide_DH"/>
    <property type="match status" value="1"/>
</dbReference>
<dbReference type="InterPro" id="IPR001100">
    <property type="entry name" value="Pyr_nuc-diS_OxRdtase"/>
</dbReference>
<dbReference type="PANTHER" id="PTHR22912:SF160">
    <property type="entry name" value="DIHYDROLIPOYL DEHYDROGENASE"/>
    <property type="match status" value="1"/>
</dbReference>
<evidence type="ECO:0000256" key="1">
    <source>
        <dbReference type="ARBA" id="ARBA00007532"/>
    </source>
</evidence>
<evidence type="ECO:0000256" key="11">
    <source>
        <dbReference type="PIRSR" id="PIRSR000350-2"/>
    </source>
</evidence>
<dbReference type="AlphaFoldDB" id="F6F380"/>
<dbReference type="Pfam" id="PF07992">
    <property type="entry name" value="Pyr_redox_2"/>
    <property type="match status" value="1"/>
</dbReference>
<evidence type="ECO:0000256" key="3">
    <source>
        <dbReference type="ARBA" id="ARBA00016961"/>
    </source>
</evidence>
<evidence type="ECO:0000259" key="16">
    <source>
        <dbReference type="Pfam" id="PF07992"/>
    </source>
</evidence>
<feature type="binding site" evidence="12">
    <location>
        <position position="53"/>
    </location>
    <ligand>
        <name>FAD</name>
        <dbReference type="ChEBI" id="CHEBI:57692"/>
    </ligand>
</feature>
<keyword evidence="8" id="KW-1015">Disulfide bond</keyword>
<name>F6F380_SPHCR</name>
<evidence type="ECO:0000256" key="13">
    <source>
        <dbReference type="PIRSR" id="PIRSR000350-4"/>
    </source>
</evidence>
<evidence type="ECO:0000256" key="14">
    <source>
        <dbReference type="RuleBase" id="RU003692"/>
    </source>
</evidence>
<evidence type="ECO:0000256" key="8">
    <source>
        <dbReference type="ARBA" id="ARBA00023157"/>
    </source>
</evidence>
<feature type="active site" description="Proton acceptor" evidence="11">
    <location>
        <position position="444"/>
    </location>
</feature>
<dbReference type="PRINTS" id="PR00368">
    <property type="entry name" value="FADPNR"/>
</dbReference>
<evidence type="ECO:0000313" key="17">
    <source>
        <dbReference type="EMBL" id="AEG50892.1"/>
    </source>
</evidence>
<dbReference type="InterPro" id="IPR023753">
    <property type="entry name" value="FAD/NAD-binding_dom"/>
</dbReference>
<protein>
    <recommendedName>
        <fullName evidence="3 14">Dihydrolipoyl dehydrogenase</fullName>
        <ecNumber evidence="2 14">1.8.1.4</ecNumber>
    </recommendedName>
</protein>
<gene>
    <name evidence="17" type="ORF">Sphch_3288</name>
</gene>
<dbReference type="GO" id="GO:0050660">
    <property type="term" value="F:flavin adenine dinucleotide binding"/>
    <property type="evidence" value="ECO:0007669"/>
    <property type="project" value="InterPro"/>
</dbReference>
<keyword evidence="7 12" id="KW-0520">NAD</keyword>
<evidence type="ECO:0000256" key="2">
    <source>
        <dbReference type="ARBA" id="ARBA00012608"/>
    </source>
</evidence>
<dbReference type="SUPFAM" id="SSF55424">
    <property type="entry name" value="FAD/NAD-linked reductases, dimerisation (C-terminal) domain"/>
    <property type="match status" value="1"/>
</dbReference>
<evidence type="ECO:0000256" key="6">
    <source>
        <dbReference type="ARBA" id="ARBA00023002"/>
    </source>
</evidence>
<keyword evidence="12" id="KW-0547">Nucleotide-binding</keyword>